<dbReference type="PANTHER" id="PTHR18964:SF149">
    <property type="entry name" value="BIFUNCTIONAL UDP-N-ACETYLGLUCOSAMINE 2-EPIMERASE_N-ACETYLMANNOSAMINE KINASE"/>
    <property type="match status" value="1"/>
</dbReference>
<dbReference type="EMBL" id="JAJNBZ010000003">
    <property type="protein sequence ID" value="MCE5168998.1"/>
    <property type="molecule type" value="Genomic_DNA"/>
</dbReference>
<protein>
    <submittedName>
        <fullName evidence="2">ROK family protein</fullName>
    </submittedName>
</protein>
<accession>A0ABS8YEW2</accession>
<evidence type="ECO:0000313" key="3">
    <source>
        <dbReference type="Proteomes" id="UP001199916"/>
    </source>
</evidence>
<keyword evidence="3" id="KW-1185">Reference proteome</keyword>
<evidence type="ECO:0000313" key="2">
    <source>
        <dbReference type="EMBL" id="MCE5168998.1"/>
    </source>
</evidence>
<dbReference type="RefSeq" id="WP_233696110.1">
    <property type="nucleotide sequence ID" value="NZ_JAJNBZ010000003.1"/>
</dbReference>
<organism evidence="2 3">
    <name type="scientific">Paenibacillus profundus</name>
    <dbReference type="NCBI Taxonomy" id="1173085"/>
    <lineage>
        <taxon>Bacteria</taxon>
        <taxon>Bacillati</taxon>
        <taxon>Bacillota</taxon>
        <taxon>Bacilli</taxon>
        <taxon>Bacillales</taxon>
        <taxon>Paenibacillaceae</taxon>
        <taxon>Paenibacillus</taxon>
    </lineage>
</organism>
<evidence type="ECO:0000256" key="1">
    <source>
        <dbReference type="ARBA" id="ARBA00006479"/>
    </source>
</evidence>
<proteinExistence type="inferred from homology"/>
<dbReference type="InterPro" id="IPR000600">
    <property type="entry name" value="ROK"/>
</dbReference>
<reference evidence="2 3" key="1">
    <citation type="submission" date="2021-11" db="EMBL/GenBank/DDBJ databases">
        <title>Draft genome sequence of Paenibacillus profundus YoMME, a new Gram-positive bacteria with exoelectrogenic properties.</title>
        <authorList>
            <person name="Hubenova Y."/>
            <person name="Hubenova E."/>
            <person name="Manasiev Y."/>
            <person name="Peykov S."/>
            <person name="Mitov M."/>
        </authorList>
    </citation>
    <scope>NUCLEOTIDE SEQUENCE [LARGE SCALE GENOMIC DNA]</scope>
    <source>
        <strain evidence="2 3">YoMME</strain>
    </source>
</reference>
<dbReference type="SUPFAM" id="SSF53067">
    <property type="entry name" value="Actin-like ATPase domain"/>
    <property type="match status" value="1"/>
</dbReference>
<dbReference type="InterPro" id="IPR043129">
    <property type="entry name" value="ATPase_NBD"/>
</dbReference>
<dbReference type="Gene3D" id="3.30.420.40">
    <property type="match status" value="2"/>
</dbReference>
<dbReference type="Pfam" id="PF00480">
    <property type="entry name" value="ROK"/>
    <property type="match status" value="1"/>
</dbReference>
<comment type="caution">
    <text evidence="2">The sequence shown here is derived from an EMBL/GenBank/DDBJ whole genome shotgun (WGS) entry which is preliminary data.</text>
</comment>
<name>A0ABS8YEW2_9BACL</name>
<sequence length="328" mass="34316">MQYMIGIDLGGTNIVCGLVNERYEMVDKVKRPTEAALGVDHVLDKMADMIDELFAKTGLDRSHLLAVGAGIPGFIDPERGVSIFASNLKWHDVDVAGRLSVKVGVPVFIDNDVRMYVYGEAMSGAGRGAGVVHGVTIGTGLAAATVVNGELYYGSGFMAGELGHVAIDGETTPCGCGLTGCLESVVSATGIVRQAKQALEAGRDSILRESYERGELSAAHVSQAYDEGDALAVDILTYTGQVLGKGLAYSISLLSPDVIVIGGGGALAGERLFTSVRDTLQRSVYYGYLERLTIRPGELIDDGGVIGSAAFAKNRAEKLRHAAAGGAM</sequence>
<dbReference type="PANTHER" id="PTHR18964">
    <property type="entry name" value="ROK (REPRESSOR, ORF, KINASE) FAMILY"/>
    <property type="match status" value="1"/>
</dbReference>
<comment type="similarity">
    <text evidence="1">Belongs to the ROK (NagC/XylR) family.</text>
</comment>
<gene>
    <name evidence="2" type="ORF">LQV63_06705</name>
</gene>
<dbReference type="Proteomes" id="UP001199916">
    <property type="component" value="Unassembled WGS sequence"/>
</dbReference>